<dbReference type="PANTHER" id="PTHR21404">
    <property type="entry name" value="HEN1"/>
    <property type="match status" value="1"/>
</dbReference>
<keyword evidence="6" id="KW-0949">S-adenosyl-L-methionine</keyword>
<comment type="cofactor">
    <cofactor evidence="1">
        <name>Mg(2+)</name>
        <dbReference type="ChEBI" id="CHEBI:18420"/>
    </cofactor>
</comment>
<evidence type="ECO:0000256" key="9">
    <source>
        <dbReference type="ARBA" id="ARBA00022884"/>
    </source>
</evidence>
<evidence type="ECO:0000256" key="2">
    <source>
        <dbReference type="ARBA" id="ARBA00009026"/>
    </source>
</evidence>
<keyword evidence="7" id="KW-0479">Metal-binding</keyword>
<comment type="catalytic activity">
    <reaction evidence="12">
        <text>small RNA 3'-end nucleotide + S-adenosyl-L-methionine = small RNA 3'-end 2'-O-methylnucleotide + S-adenosyl-L-homocysteine + H(+)</text>
        <dbReference type="Rhea" id="RHEA:37887"/>
        <dbReference type="Rhea" id="RHEA-COMP:10415"/>
        <dbReference type="Rhea" id="RHEA-COMP:10416"/>
        <dbReference type="ChEBI" id="CHEBI:15378"/>
        <dbReference type="ChEBI" id="CHEBI:57856"/>
        <dbReference type="ChEBI" id="CHEBI:59789"/>
        <dbReference type="ChEBI" id="CHEBI:74896"/>
        <dbReference type="ChEBI" id="CHEBI:74898"/>
        <dbReference type="EC" id="2.1.1.386"/>
    </reaction>
</comment>
<keyword evidence="9" id="KW-0694">RNA-binding</keyword>
<evidence type="ECO:0000256" key="1">
    <source>
        <dbReference type="ARBA" id="ARBA00001946"/>
    </source>
</evidence>
<dbReference type="EMBL" id="GGYP01007454">
    <property type="protein sequence ID" value="MDE52225.1"/>
    <property type="molecule type" value="Transcribed_RNA"/>
</dbReference>
<keyword evidence="5 13" id="KW-0808">Transferase</keyword>
<name>A0A6G1SP12_9ACAR</name>
<evidence type="ECO:0000256" key="7">
    <source>
        <dbReference type="ARBA" id="ARBA00022723"/>
    </source>
</evidence>
<dbReference type="InterPro" id="IPR026610">
    <property type="entry name" value="Hen1"/>
</dbReference>
<evidence type="ECO:0000256" key="5">
    <source>
        <dbReference type="ARBA" id="ARBA00022679"/>
    </source>
</evidence>
<dbReference type="GO" id="GO:0005737">
    <property type="term" value="C:cytoplasm"/>
    <property type="evidence" value="ECO:0007669"/>
    <property type="project" value="TreeGrafter"/>
</dbReference>
<accession>A0A6G1SP12</accession>
<evidence type="ECO:0000256" key="4">
    <source>
        <dbReference type="ARBA" id="ARBA00022603"/>
    </source>
</evidence>
<dbReference type="GO" id="GO:0034587">
    <property type="term" value="P:piRNA processing"/>
    <property type="evidence" value="ECO:0007669"/>
    <property type="project" value="TreeGrafter"/>
</dbReference>
<dbReference type="AlphaFoldDB" id="A0A6G1SP12"/>
<keyword evidence="10" id="KW-0943">RNA-mediated gene silencing</keyword>
<evidence type="ECO:0000256" key="11">
    <source>
        <dbReference type="ARBA" id="ARBA00035025"/>
    </source>
</evidence>
<dbReference type="InterPro" id="IPR029063">
    <property type="entry name" value="SAM-dependent_MTases_sf"/>
</dbReference>
<reference evidence="13" key="1">
    <citation type="submission" date="2018-10" db="EMBL/GenBank/DDBJ databases">
        <title>Transcriptome assembly of Aceria tosichella (Wheat curl mite) Type 2.</title>
        <authorList>
            <person name="Scully E.D."/>
            <person name="Geib S.M."/>
            <person name="Palmer N.A."/>
            <person name="Gupta A.K."/>
            <person name="Sarath G."/>
            <person name="Tatineni S."/>
        </authorList>
    </citation>
    <scope>NUCLEOTIDE SEQUENCE</scope>
    <source>
        <strain evidence="13">LincolnNE</strain>
    </source>
</reference>
<gene>
    <name evidence="13" type="primary">Henmt1</name>
    <name evidence="13" type="ORF">g.20478</name>
</gene>
<keyword evidence="4 13" id="KW-0489">Methyltransferase</keyword>
<dbReference type="GO" id="GO:0090486">
    <property type="term" value="F:small RNA 2'-O-methyltransferase activity"/>
    <property type="evidence" value="ECO:0007669"/>
    <property type="project" value="UniProtKB-EC"/>
</dbReference>
<protein>
    <recommendedName>
        <fullName evidence="3">Small RNA 2'-O-methyltransferase</fullName>
        <ecNumber evidence="11">2.1.1.386</ecNumber>
    </recommendedName>
</protein>
<evidence type="ECO:0000313" key="13">
    <source>
        <dbReference type="EMBL" id="MDE52225.1"/>
    </source>
</evidence>
<comment type="similarity">
    <text evidence="2">Belongs to the methyltransferase superfamily. HEN1 family.</text>
</comment>
<keyword evidence="8" id="KW-0460">Magnesium</keyword>
<dbReference type="Gene3D" id="3.40.50.150">
    <property type="entry name" value="Vaccinia Virus protein VP39"/>
    <property type="match status" value="1"/>
</dbReference>
<dbReference type="SUPFAM" id="SSF53335">
    <property type="entry name" value="S-adenosyl-L-methionine-dependent methyltransferases"/>
    <property type="match status" value="1"/>
</dbReference>
<dbReference type="GO" id="GO:0046872">
    <property type="term" value="F:metal ion binding"/>
    <property type="evidence" value="ECO:0007669"/>
    <property type="project" value="UniProtKB-KW"/>
</dbReference>
<dbReference type="PANTHER" id="PTHR21404:SF3">
    <property type="entry name" value="SMALL RNA 2'-O-METHYLTRANSFERASE"/>
    <property type="match status" value="1"/>
</dbReference>
<dbReference type="GO" id="GO:0003723">
    <property type="term" value="F:RNA binding"/>
    <property type="evidence" value="ECO:0007669"/>
    <property type="project" value="UniProtKB-KW"/>
</dbReference>
<dbReference type="GO" id="GO:0030422">
    <property type="term" value="P:siRNA processing"/>
    <property type="evidence" value="ECO:0007669"/>
    <property type="project" value="TreeGrafter"/>
</dbReference>
<evidence type="ECO:0000256" key="8">
    <source>
        <dbReference type="ARBA" id="ARBA00022842"/>
    </source>
</evidence>
<evidence type="ECO:0000256" key="12">
    <source>
        <dbReference type="ARBA" id="ARBA00048418"/>
    </source>
</evidence>
<proteinExistence type="inferred from homology"/>
<dbReference type="EC" id="2.1.1.386" evidence="11"/>
<evidence type="ECO:0000256" key="3">
    <source>
        <dbReference type="ARBA" id="ARBA00021330"/>
    </source>
</evidence>
<organism evidence="13">
    <name type="scientific">Aceria tosichella</name>
    <name type="common">wheat curl mite</name>
    <dbReference type="NCBI Taxonomy" id="561515"/>
    <lineage>
        <taxon>Eukaryota</taxon>
        <taxon>Metazoa</taxon>
        <taxon>Ecdysozoa</taxon>
        <taxon>Arthropoda</taxon>
        <taxon>Chelicerata</taxon>
        <taxon>Arachnida</taxon>
        <taxon>Acari</taxon>
        <taxon>Acariformes</taxon>
        <taxon>Trombidiformes</taxon>
        <taxon>Prostigmata</taxon>
        <taxon>Eupodina</taxon>
        <taxon>Eriophyoidea</taxon>
        <taxon>Eriophyidae</taxon>
        <taxon>Eriophyinae</taxon>
        <taxon>Aceriini</taxon>
        <taxon>Aceria</taxon>
    </lineage>
</organism>
<evidence type="ECO:0000256" key="6">
    <source>
        <dbReference type="ARBA" id="ARBA00022691"/>
    </source>
</evidence>
<dbReference type="GO" id="GO:0005634">
    <property type="term" value="C:nucleus"/>
    <property type="evidence" value="ECO:0007669"/>
    <property type="project" value="TreeGrafter"/>
</dbReference>
<sequence length="280" mass="31985">MSATTKSPLSTQFYRWVQSYLERNQHLTSLTDVGCGNGRMLLWTKAVPQIEKINCIDTDVIILRNQMDRYFRPNLYEKLFGRQNSVLPVEINVFQGDIAVPDDRLRADCFTLIDMIEHLQFDHLENISRTIFGYYKPKSVIVSTPDPGLDSWAQYVCINFGYTCSIDHVSGLPSSESYGHTAQIIIFQPKPDHVAIQGDFACFDLLINKLSINEQGPEFLGDRVLRRICLMNTFMVPGFTANNVPTEYSNFDWSTISVDETGPQLQQQQQQCDKTTMDTD</sequence>
<dbReference type="GO" id="GO:0001510">
    <property type="term" value="P:RNA methylation"/>
    <property type="evidence" value="ECO:0007669"/>
    <property type="project" value="InterPro"/>
</dbReference>
<evidence type="ECO:0000256" key="10">
    <source>
        <dbReference type="ARBA" id="ARBA00023158"/>
    </source>
</evidence>